<feature type="compositionally biased region" description="Low complexity" evidence="1">
    <location>
        <begin position="32"/>
        <end position="47"/>
    </location>
</feature>
<dbReference type="PROSITE" id="PS50211">
    <property type="entry name" value="DENN"/>
    <property type="match status" value="1"/>
</dbReference>
<feature type="domain" description="UDENN" evidence="2">
    <location>
        <begin position="651"/>
        <end position="1063"/>
    </location>
</feature>
<feature type="compositionally biased region" description="Low complexity" evidence="1">
    <location>
        <begin position="415"/>
        <end position="426"/>
    </location>
</feature>
<dbReference type="Pfam" id="PF02141">
    <property type="entry name" value="DENN"/>
    <property type="match status" value="1"/>
</dbReference>
<name>A0A1Y1I644_KLENI</name>
<dbReference type="EMBL" id="DF237102">
    <property type="protein sequence ID" value="GAQ83578.1"/>
    <property type="molecule type" value="Genomic_DNA"/>
</dbReference>
<dbReference type="Pfam" id="PF03456">
    <property type="entry name" value="uDENN"/>
    <property type="match status" value="1"/>
</dbReference>
<evidence type="ECO:0000259" key="2">
    <source>
        <dbReference type="PROSITE" id="PS50211"/>
    </source>
</evidence>
<feature type="compositionally biased region" description="Basic and acidic residues" evidence="1">
    <location>
        <begin position="428"/>
        <end position="457"/>
    </location>
</feature>
<dbReference type="InterPro" id="IPR037516">
    <property type="entry name" value="Tripartite_DENN"/>
</dbReference>
<dbReference type="AlphaFoldDB" id="A0A1Y1I644"/>
<feature type="compositionally biased region" description="Acidic residues" evidence="1">
    <location>
        <begin position="727"/>
        <end position="738"/>
    </location>
</feature>
<dbReference type="SMART" id="SM00800">
    <property type="entry name" value="uDENN"/>
    <property type="match status" value="1"/>
</dbReference>
<feature type="region of interest" description="Disordered" evidence="1">
    <location>
        <begin position="687"/>
        <end position="713"/>
    </location>
</feature>
<feature type="region of interest" description="Disordered" evidence="1">
    <location>
        <begin position="321"/>
        <end position="344"/>
    </location>
</feature>
<evidence type="ECO:0000313" key="3">
    <source>
        <dbReference type="EMBL" id="GAQ83578.1"/>
    </source>
</evidence>
<organism evidence="3 4">
    <name type="scientific">Klebsormidium nitens</name>
    <name type="common">Green alga</name>
    <name type="synonym">Ulothrix nitens</name>
    <dbReference type="NCBI Taxonomy" id="105231"/>
    <lineage>
        <taxon>Eukaryota</taxon>
        <taxon>Viridiplantae</taxon>
        <taxon>Streptophyta</taxon>
        <taxon>Klebsormidiophyceae</taxon>
        <taxon>Klebsormidiales</taxon>
        <taxon>Klebsormidiaceae</taxon>
        <taxon>Klebsormidium</taxon>
    </lineage>
</organism>
<feature type="region of interest" description="Disordered" evidence="1">
    <location>
        <begin position="1"/>
        <end position="80"/>
    </location>
</feature>
<dbReference type="Gene3D" id="3.30.450.200">
    <property type="match status" value="1"/>
</dbReference>
<dbReference type="InterPro" id="IPR043153">
    <property type="entry name" value="DENN_C"/>
</dbReference>
<feature type="region of interest" description="Disordered" evidence="1">
    <location>
        <begin position="719"/>
        <end position="738"/>
    </location>
</feature>
<dbReference type="Gene3D" id="3.40.50.11500">
    <property type="match status" value="1"/>
</dbReference>
<reference evidence="3 4" key="1">
    <citation type="journal article" date="2014" name="Nat. Commun.">
        <title>Klebsormidium flaccidum genome reveals primary factors for plant terrestrial adaptation.</title>
        <authorList>
            <person name="Hori K."/>
            <person name="Maruyama F."/>
            <person name="Fujisawa T."/>
            <person name="Togashi T."/>
            <person name="Yamamoto N."/>
            <person name="Seo M."/>
            <person name="Sato S."/>
            <person name="Yamada T."/>
            <person name="Mori H."/>
            <person name="Tajima N."/>
            <person name="Moriyama T."/>
            <person name="Ikeuchi M."/>
            <person name="Watanabe M."/>
            <person name="Wada H."/>
            <person name="Kobayashi K."/>
            <person name="Saito M."/>
            <person name="Masuda T."/>
            <person name="Sasaki-Sekimoto Y."/>
            <person name="Mashiguchi K."/>
            <person name="Awai K."/>
            <person name="Shimojima M."/>
            <person name="Masuda S."/>
            <person name="Iwai M."/>
            <person name="Nobusawa T."/>
            <person name="Narise T."/>
            <person name="Kondo S."/>
            <person name="Saito H."/>
            <person name="Sato R."/>
            <person name="Murakawa M."/>
            <person name="Ihara Y."/>
            <person name="Oshima-Yamada Y."/>
            <person name="Ohtaka K."/>
            <person name="Satoh M."/>
            <person name="Sonobe K."/>
            <person name="Ishii M."/>
            <person name="Ohtani R."/>
            <person name="Kanamori-Sato M."/>
            <person name="Honoki R."/>
            <person name="Miyazaki D."/>
            <person name="Mochizuki H."/>
            <person name="Umetsu J."/>
            <person name="Higashi K."/>
            <person name="Shibata D."/>
            <person name="Kamiya Y."/>
            <person name="Sato N."/>
            <person name="Nakamura Y."/>
            <person name="Tabata S."/>
            <person name="Ida S."/>
            <person name="Kurokawa K."/>
            <person name="Ohta H."/>
        </authorList>
    </citation>
    <scope>NUCLEOTIDE SEQUENCE [LARGE SCALE GENOMIC DNA]</scope>
    <source>
        <strain evidence="3 4">NIES-2285</strain>
    </source>
</reference>
<evidence type="ECO:0000313" key="4">
    <source>
        <dbReference type="Proteomes" id="UP000054558"/>
    </source>
</evidence>
<dbReference type="PANTHER" id="PTHR15288:SF0">
    <property type="entry name" value="UDENN DOMAIN-CONTAINING PROTEIN"/>
    <property type="match status" value="1"/>
</dbReference>
<dbReference type="InterPro" id="IPR001194">
    <property type="entry name" value="cDENN_dom"/>
</dbReference>
<dbReference type="OrthoDB" id="6019893at2759"/>
<sequence>MSGNRDPNAAANGGGIPRPRSSLSQTPEEIARAAAAVRPPPSIVVSAKQPSKLKRKIGGFWGRGKGTGSLRKGTFNPEELTSQKRQWAKLQKQGLEARHRGEPTHLFEHFVVVGLPPTANVAATEAAFAAKKAAERAVERAEKLGDEDGYTMYKGAAGTSLQPEVLFKYPPGKRLALKDLPGFCFPNGVQARVMERTPSMSELNEVIYGQSYQKKDDQSFVFLLKVADNVTLYGVCVLVHEMVQRPPGVLAMSMAFSPAPPTPLSKYLVSAPRCYCILTQYPFFDLHFEVLYNVLAQERLDRITACVSEMVVDVSSPMVKVSSRQRMASPPRGPNSEDDPNEWMDSAIPVDEVLGNTLTSQGFRIEDRPRSPSRSLPASPVRSPKGDGPSAGGGFKAPLSADKEQGKTEGGRSTAGGVSEGTVVGESKGGETRESGEREYRTSRLGDERLSRAEEHGNGAAMEANRSEESTSVAARGEDEGLQTMPSLVGMVSVDLSDGIPVEDTGIPVGPGADGIEVLRQGLQEGAEAAAPSIPPTVPEERPLEVNGKDGESGELDGRVSLANENADDQEARGAANDEDGVGGSEEASTSGRGGATEPGQYKTKRPPAIAVSVPAPIPHPELGTEPDTIDKNGSAEAAEIGGHVSKGLSEAPNGKSGEELDGAHIPDARIESAPSFGSEAFALHPEATPSTTASARPSAHHTRMNSVDSAYSVDGASTNVSIDGSTEADEESSPFNEDSDFGVAAALAWAEANGNDSLRIVCDYHKLEVPPRGGSVVFQLLDHLQPLAYERPAVIPASLTGGRHIDLALCKSKVELIEAQAALASGEEALAVSVWSVATLCRALSLENVMSMLVSALLEKQIVVICPNLGVLSAIVLSIVPLLRPFMWQCLLLPVLPADLLVFLEAPVPFLIGLQHKTAEVRSKIAPLIRVNVYKNKVKMTSTVPPIPKAKQLAAALEPFHAKLAATAGESRRRPAFKTTEAQAKAVEGFLAVLRGYLESLCSDLRAHTITDVGASGDRVSLLLKDSFIDSFSHKDRPFIKVFVETQMFSMYTDGVLSAQDR</sequence>
<feature type="compositionally biased region" description="Low complexity" evidence="1">
    <location>
        <begin position="372"/>
        <end position="383"/>
    </location>
</feature>
<protein>
    <submittedName>
        <fullName evidence="3">DENN domain containing protein</fullName>
    </submittedName>
</protein>
<dbReference type="Proteomes" id="UP000054558">
    <property type="component" value="Unassembled WGS sequence"/>
</dbReference>
<dbReference type="PANTHER" id="PTHR15288">
    <property type="entry name" value="DENN DOMAIN-CONTAINING PROTEIN 2"/>
    <property type="match status" value="1"/>
</dbReference>
<proteinExistence type="predicted"/>
<dbReference type="OMA" id="QLSPKIW"/>
<accession>A0A1Y1I644</accession>
<dbReference type="SMART" id="SM00799">
    <property type="entry name" value="DENN"/>
    <property type="match status" value="1"/>
</dbReference>
<dbReference type="InterPro" id="IPR051942">
    <property type="entry name" value="DENN_domain_containing_2"/>
</dbReference>
<evidence type="ECO:0000256" key="1">
    <source>
        <dbReference type="SAM" id="MobiDB-lite"/>
    </source>
</evidence>
<feature type="compositionally biased region" description="Basic and acidic residues" evidence="1">
    <location>
        <begin position="539"/>
        <end position="558"/>
    </location>
</feature>
<feature type="region of interest" description="Disordered" evidence="1">
    <location>
        <begin position="361"/>
        <end position="484"/>
    </location>
</feature>
<keyword evidence="4" id="KW-1185">Reference proteome</keyword>
<feature type="region of interest" description="Disordered" evidence="1">
    <location>
        <begin position="519"/>
        <end position="634"/>
    </location>
</feature>
<gene>
    <name evidence="3" type="ORF">KFL_001530180</name>
</gene>
<feature type="compositionally biased region" description="Basic and acidic residues" evidence="1">
    <location>
        <begin position="401"/>
        <end position="410"/>
    </location>
</feature>
<dbReference type="InterPro" id="IPR005113">
    <property type="entry name" value="uDENN_dom"/>
</dbReference>